<keyword evidence="3" id="KW-1185">Reference proteome</keyword>
<dbReference type="RefSeq" id="WP_049993920.1">
    <property type="nucleotide sequence ID" value="NZ_CP031310.1"/>
</dbReference>
<name>A0A4D6H8S8_9EURY</name>
<feature type="transmembrane region" description="Helical" evidence="1">
    <location>
        <begin position="180"/>
        <end position="196"/>
    </location>
</feature>
<feature type="transmembrane region" description="Helical" evidence="1">
    <location>
        <begin position="133"/>
        <end position="160"/>
    </location>
</feature>
<feature type="transmembrane region" description="Helical" evidence="1">
    <location>
        <begin position="71"/>
        <end position="92"/>
    </location>
</feature>
<dbReference type="EMBL" id="CP031310">
    <property type="protein sequence ID" value="QCC50474.1"/>
    <property type="molecule type" value="Genomic_DNA"/>
</dbReference>
<dbReference type="GO" id="GO:0004143">
    <property type="term" value="F:ATP-dependent diacylglycerol kinase activity"/>
    <property type="evidence" value="ECO:0007669"/>
    <property type="project" value="InterPro"/>
</dbReference>
<dbReference type="PANTHER" id="PTHR31303:SF1">
    <property type="entry name" value="CTP-DEPENDENT DIACYLGLYCEROL KINASE 1"/>
    <property type="match status" value="1"/>
</dbReference>
<dbReference type="STRING" id="1457250.GCA_000755225_03125"/>
<evidence type="ECO:0000256" key="1">
    <source>
        <dbReference type="SAM" id="Phobius"/>
    </source>
</evidence>
<organism evidence="2 3">
    <name type="scientific">Halapricum salinum</name>
    <dbReference type="NCBI Taxonomy" id="1457250"/>
    <lineage>
        <taxon>Archaea</taxon>
        <taxon>Methanobacteriati</taxon>
        <taxon>Methanobacteriota</taxon>
        <taxon>Stenosarchaea group</taxon>
        <taxon>Halobacteria</taxon>
        <taxon>Halobacteriales</taxon>
        <taxon>Haloarculaceae</taxon>
        <taxon>Halapricum</taxon>
    </lineage>
</organism>
<dbReference type="InterPro" id="IPR037997">
    <property type="entry name" value="Dgk1-like"/>
</dbReference>
<gene>
    <name evidence="2" type="ORF">DV733_04125</name>
</gene>
<dbReference type="GeneID" id="39847024"/>
<keyword evidence="2" id="KW-0418">Kinase</keyword>
<sequence>MESEIARRVVHASGSLLPLAYVAGLLTWRHVQLLVTAGCALAVALEVIRLIVGLEWWIYDHLTREYEEDNLAGYALALISVTIVVFAVEPAIAVPSILMLTLGDPISGLLGSGDSEVLGDPGTFEVIRKRGSVLGIMFGVCTAIALPFVTPIAAVVGGAAAMLADGLKPVIATYVIDDNLTIPLAAAGAIWVTLALL</sequence>
<dbReference type="PANTHER" id="PTHR31303">
    <property type="entry name" value="CTP-DEPENDENT DIACYLGLYCEROL KINASE 1"/>
    <property type="match status" value="1"/>
</dbReference>
<keyword evidence="1" id="KW-0812">Transmembrane</keyword>
<feature type="transmembrane region" description="Helical" evidence="1">
    <location>
        <begin position="33"/>
        <end position="59"/>
    </location>
</feature>
<evidence type="ECO:0000313" key="2">
    <source>
        <dbReference type="EMBL" id="QCC50474.1"/>
    </source>
</evidence>
<dbReference type="AlphaFoldDB" id="A0A4D6H8S8"/>
<accession>A0A4D6H8S8</accession>
<keyword evidence="1" id="KW-1133">Transmembrane helix</keyword>
<protein>
    <submittedName>
        <fullName evidence="2">Dolichol kinase</fullName>
    </submittedName>
</protein>
<reference evidence="2 3" key="1">
    <citation type="journal article" date="2019" name="Nat. Commun.">
        <title>A new type of DNA phosphorothioation-based antiviral system in archaea.</title>
        <authorList>
            <person name="Xiong L."/>
            <person name="Liu S."/>
            <person name="Chen S."/>
            <person name="Xiao Y."/>
            <person name="Zhu B."/>
            <person name="Gao Y."/>
            <person name="Zhang Y."/>
            <person name="Chen B."/>
            <person name="Luo J."/>
            <person name="Deng Z."/>
            <person name="Chen X."/>
            <person name="Wang L."/>
            <person name="Chen S."/>
        </authorList>
    </citation>
    <scope>NUCLEOTIDE SEQUENCE [LARGE SCALE GENOMIC DNA]</scope>
    <source>
        <strain evidence="2 3">CBA1105</strain>
    </source>
</reference>
<keyword evidence="1" id="KW-0472">Membrane</keyword>
<evidence type="ECO:0000313" key="3">
    <source>
        <dbReference type="Proteomes" id="UP000296706"/>
    </source>
</evidence>
<dbReference type="KEGG" id="hsn:DV733_04125"/>
<dbReference type="Proteomes" id="UP000296706">
    <property type="component" value="Chromosome"/>
</dbReference>
<keyword evidence="2" id="KW-0808">Transferase</keyword>
<proteinExistence type="predicted"/>
<dbReference type="OrthoDB" id="213078at2157"/>